<dbReference type="PROSITE" id="PS00865">
    <property type="entry name" value="UBIQUITIN_ACTIVAT_2"/>
    <property type="match status" value="1"/>
</dbReference>
<feature type="binding site" evidence="10">
    <location>
        <position position="52"/>
    </location>
    <ligand>
        <name>ATP</name>
        <dbReference type="ChEBI" id="CHEBI:30616"/>
    </ligand>
</feature>
<feature type="region of interest" description="Disordered" evidence="13">
    <location>
        <begin position="547"/>
        <end position="607"/>
    </location>
</feature>
<feature type="binding site" evidence="10">
    <location>
        <begin position="60"/>
        <end position="63"/>
    </location>
    <ligand>
        <name>ATP</name>
        <dbReference type="ChEBI" id="CHEBI:30616"/>
    </ligand>
</feature>
<evidence type="ECO:0000313" key="15">
    <source>
        <dbReference type="EMBL" id="RSH81710.1"/>
    </source>
</evidence>
<dbReference type="RefSeq" id="XP_028476165.1">
    <property type="nucleotide sequence ID" value="XM_028623232.1"/>
</dbReference>
<feature type="compositionally biased region" description="Acidic residues" evidence="13">
    <location>
        <begin position="588"/>
        <end position="607"/>
    </location>
</feature>
<evidence type="ECO:0000256" key="4">
    <source>
        <dbReference type="ARBA" id="ARBA00022741"/>
    </source>
</evidence>
<dbReference type="InterPro" id="IPR042449">
    <property type="entry name" value="Ub-E1_IAD_1"/>
</dbReference>
<organism evidence="15 16">
    <name type="scientific">Apiotrichum porosum</name>
    <dbReference type="NCBI Taxonomy" id="105984"/>
    <lineage>
        <taxon>Eukaryota</taxon>
        <taxon>Fungi</taxon>
        <taxon>Dikarya</taxon>
        <taxon>Basidiomycota</taxon>
        <taxon>Agaricomycotina</taxon>
        <taxon>Tremellomycetes</taxon>
        <taxon>Trichosporonales</taxon>
        <taxon>Trichosporonaceae</taxon>
        <taxon>Apiotrichum</taxon>
    </lineage>
</organism>
<dbReference type="Gene3D" id="3.10.290.20">
    <property type="entry name" value="Ubiquitin-like 2 activating enzyme e1b. Chain: B, domain 3"/>
    <property type="match status" value="1"/>
</dbReference>
<sequence>MGRLSHAKALLGPQLFAKVRDTPVLIVGAGGIGSELLKNLVLVGFTNIELLDLDTIDLSNLNRQFLFRKPDIGKSKSLVAAATAHHFNPSSGIKINARHGNVKDSENDIAWISKFGFVMNALDNADARRHVNKLCAAADVPLIESGTAGYLGQVTPIIPGETECYDCNPKPPPKSFPVCTIRATPSEPIHCIVWAKSYLFGKLFGEDDEAGDEAELDKAKAEGENAAFREVRRLLSEENGPQRVFNKVFNEDINRLLAMEDMWKVAGRIKPVALDYDAIMDGTFVAPPPRTSAAQAAAAVNGTANGNAAASASTSTLKDQKELTLKENLELFIDSCARLAARSIAHPDVVLSFDKDDDDTLDFVVAIANLRATAYSIATRTRFQVKGFIVMQALSLLKRKSAEATKATDVYLRSIPHLPLAPSAPVPPNESCAVCRDTYIPFKADVSRCTLGEVLDAAKSWLQASLGENELECSVLEGARVLADPDFDDNHSRTLKDLDIERGKMITLMDEDDKYRPIHFCLLEPEANAETAFSFPETAPALALKPVQVKERSESPEVELVEAASRKRSEPDSGHDDLPSKKRKTETEEPEVVVDDGDDDDDIIIIE</sequence>
<keyword evidence="6 8" id="KW-0862">Zinc</keyword>
<dbReference type="GO" id="GO:0016925">
    <property type="term" value="P:protein sumoylation"/>
    <property type="evidence" value="ECO:0007669"/>
    <property type="project" value="UniProtKB-UniRule"/>
</dbReference>
<feature type="binding site" evidence="11">
    <location>
        <position position="164"/>
    </location>
    <ligand>
        <name>Zn(2+)</name>
        <dbReference type="ChEBI" id="CHEBI:29105"/>
    </ligand>
</feature>
<dbReference type="Proteomes" id="UP000279236">
    <property type="component" value="Unassembled WGS sequence"/>
</dbReference>
<name>A0A427XSA2_9TREE</name>
<keyword evidence="7 8" id="KW-0067">ATP-binding</keyword>
<dbReference type="InterPro" id="IPR033127">
    <property type="entry name" value="UBQ-activ_enz_E1_Cys_AS"/>
</dbReference>
<evidence type="ECO:0000256" key="8">
    <source>
        <dbReference type="PIRNR" id="PIRNR039133"/>
    </source>
</evidence>
<comment type="subunit">
    <text evidence="8">Heterodimer.</text>
</comment>
<comment type="similarity">
    <text evidence="2 8">Belongs to the ubiquitin-activating E1 family.</text>
</comment>
<dbReference type="Pfam" id="PF00899">
    <property type="entry name" value="ThiF"/>
    <property type="match status" value="1"/>
</dbReference>
<feature type="binding site" evidence="11">
    <location>
        <position position="435"/>
    </location>
    <ligand>
        <name>Zn(2+)</name>
        <dbReference type="ChEBI" id="CHEBI:29105"/>
    </ligand>
</feature>
<dbReference type="Gene3D" id="3.50.50.80">
    <property type="entry name" value="Ubiquitin-activating enzyme E1, inactive adenylation domain, subdomain 1"/>
    <property type="match status" value="1"/>
</dbReference>
<evidence type="ECO:0000256" key="3">
    <source>
        <dbReference type="ARBA" id="ARBA00022723"/>
    </source>
</evidence>
<dbReference type="InterPro" id="IPR030661">
    <property type="entry name" value="Uba2"/>
</dbReference>
<comment type="caution">
    <text evidence="15">The sequence shown here is derived from an EMBL/GenBank/DDBJ whole genome shotgun (WGS) entry which is preliminary data.</text>
</comment>
<dbReference type="InterPro" id="IPR000594">
    <property type="entry name" value="ThiF_NAD_FAD-bd"/>
</dbReference>
<gene>
    <name evidence="15" type="primary">UBA2</name>
    <name evidence="15" type="ORF">EHS24_007898</name>
</gene>
<dbReference type="SUPFAM" id="SSF69572">
    <property type="entry name" value="Activating enzymes of the ubiquitin-like proteins"/>
    <property type="match status" value="1"/>
</dbReference>
<dbReference type="InterPro" id="IPR023318">
    <property type="entry name" value="Ub_act_enz_dom_a_sf"/>
</dbReference>
<feature type="binding site" evidence="10">
    <location>
        <begin position="28"/>
        <end position="33"/>
    </location>
    <ligand>
        <name>ATP</name>
        <dbReference type="ChEBI" id="CHEBI:30616"/>
    </ligand>
</feature>
<evidence type="ECO:0000256" key="9">
    <source>
        <dbReference type="PIRSR" id="PIRSR039133-1"/>
    </source>
</evidence>
<dbReference type="GO" id="GO:0031510">
    <property type="term" value="C:SUMO activating enzyme complex"/>
    <property type="evidence" value="ECO:0007669"/>
    <property type="project" value="UniProtKB-UniRule"/>
</dbReference>
<feature type="binding site" evidence="10">
    <location>
        <begin position="123"/>
        <end position="128"/>
    </location>
    <ligand>
        <name>ATP</name>
        <dbReference type="ChEBI" id="CHEBI:30616"/>
    </ligand>
</feature>
<proteinExistence type="inferred from homology"/>
<dbReference type="GO" id="GO:0005524">
    <property type="term" value="F:ATP binding"/>
    <property type="evidence" value="ECO:0007669"/>
    <property type="project" value="UniProtKB-UniRule"/>
</dbReference>
<keyword evidence="4 8" id="KW-0547">Nucleotide-binding</keyword>
<dbReference type="PIRSF" id="PIRSF039133">
    <property type="entry name" value="SUMO_E1B"/>
    <property type="match status" value="1"/>
</dbReference>
<feature type="binding site" evidence="10">
    <location>
        <position position="76"/>
    </location>
    <ligand>
        <name>ATP</name>
        <dbReference type="ChEBI" id="CHEBI:30616"/>
    </ligand>
</feature>
<evidence type="ECO:0000259" key="14">
    <source>
        <dbReference type="Pfam" id="PF00899"/>
    </source>
</evidence>
<dbReference type="GO" id="GO:0046872">
    <property type="term" value="F:metal ion binding"/>
    <property type="evidence" value="ECO:0007669"/>
    <property type="project" value="UniProtKB-KW"/>
</dbReference>
<dbReference type="Gene3D" id="1.10.10.520">
    <property type="entry name" value="Ubiquitin activating enzymes (Uba3). Chain: B, domain 2"/>
    <property type="match status" value="1"/>
</dbReference>
<protein>
    <recommendedName>
        <fullName evidence="8">Ubiquitin-activating enzyme E1-like</fullName>
    </recommendedName>
</protein>
<evidence type="ECO:0000256" key="7">
    <source>
        <dbReference type="ARBA" id="ARBA00022840"/>
    </source>
</evidence>
<evidence type="ECO:0000256" key="13">
    <source>
        <dbReference type="SAM" id="MobiDB-lite"/>
    </source>
</evidence>
<keyword evidence="5 8" id="KW-0833">Ubl conjugation pathway</keyword>
<feature type="active site" description="Glycyl thioester intermediate" evidence="9 12">
    <location>
        <position position="179"/>
    </location>
</feature>
<dbReference type="FunFam" id="3.50.50.80:FF:000002">
    <property type="entry name" value="SUMO-activating enzyme subunit 2"/>
    <property type="match status" value="1"/>
</dbReference>
<dbReference type="InterPro" id="IPR035985">
    <property type="entry name" value="Ubiquitin-activating_enz"/>
</dbReference>
<evidence type="ECO:0000313" key="16">
    <source>
        <dbReference type="Proteomes" id="UP000279236"/>
    </source>
</evidence>
<dbReference type="GeneID" id="39592441"/>
<feature type="binding site" evidence="11">
    <location>
        <position position="432"/>
    </location>
    <ligand>
        <name>Zn(2+)</name>
        <dbReference type="ChEBI" id="CHEBI:29105"/>
    </ligand>
</feature>
<dbReference type="OrthoDB" id="10255449at2759"/>
<comment type="pathway">
    <text evidence="1 8">Protein modification; protein sumoylation.</text>
</comment>
<dbReference type="PANTHER" id="PTHR10953">
    <property type="entry name" value="UBIQUITIN-ACTIVATING ENZYME E1"/>
    <property type="match status" value="1"/>
</dbReference>
<evidence type="ECO:0000256" key="1">
    <source>
        <dbReference type="ARBA" id="ARBA00004718"/>
    </source>
</evidence>
<accession>A0A427XSA2</accession>
<feature type="binding site" evidence="11">
    <location>
        <position position="167"/>
    </location>
    <ligand>
        <name>Zn(2+)</name>
        <dbReference type="ChEBI" id="CHEBI:29105"/>
    </ligand>
</feature>
<dbReference type="UniPathway" id="UPA00886"/>
<dbReference type="PANTHER" id="PTHR10953:SF5">
    <property type="entry name" value="SUMO-ACTIVATING ENZYME SUBUNIT 2"/>
    <property type="match status" value="1"/>
</dbReference>
<dbReference type="GO" id="GO:0005737">
    <property type="term" value="C:cytoplasm"/>
    <property type="evidence" value="ECO:0007669"/>
    <property type="project" value="TreeGrafter"/>
</dbReference>
<feature type="domain" description="THIF-type NAD/FAD binding fold" evidence="14">
    <location>
        <begin position="10"/>
        <end position="317"/>
    </location>
</feature>
<dbReference type="GO" id="GO:0019948">
    <property type="term" value="F:SUMO activating enzyme activity"/>
    <property type="evidence" value="ECO:0007669"/>
    <property type="project" value="UniProtKB-UniRule"/>
</dbReference>
<keyword evidence="16" id="KW-1185">Reference proteome</keyword>
<dbReference type="EMBL" id="RSCE01000006">
    <property type="protein sequence ID" value="RSH81710.1"/>
    <property type="molecule type" value="Genomic_DNA"/>
</dbReference>
<evidence type="ECO:0000256" key="10">
    <source>
        <dbReference type="PIRSR" id="PIRSR039133-2"/>
    </source>
</evidence>
<dbReference type="AlphaFoldDB" id="A0A427XSA2"/>
<keyword evidence="3 8" id="KW-0479">Metal-binding</keyword>
<evidence type="ECO:0000256" key="5">
    <source>
        <dbReference type="ARBA" id="ARBA00022786"/>
    </source>
</evidence>
<reference evidence="15 16" key="1">
    <citation type="submission" date="2018-11" db="EMBL/GenBank/DDBJ databases">
        <title>Genome sequence of Apiotrichum porosum DSM 27194.</title>
        <authorList>
            <person name="Aliyu H."/>
            <person name="Gorte O."/>
            <person name="Ochsenreither K."/>
        </authorList>
    </citation>
    <scope>NUCLEOTIDE SEQUENCE [LARGE SCALE GENOMIC DNA]</scope>
    <source>
        <strain evidence="15 16">DSM 27194</strain>
    </source>
</reference>
<evidence type="ECO:0000256" key="11">
    <source>
        <dbReference type="PIRSR" id="PIRSR039133-3"/>
    </source>
</evidence>
<evidence type="ECO:0000256" key="12">
    <source>
        <dbReference type="PROSITE-ProRule" id="PRU10132"/>
    </source>
</evidence>
<feature type="compositionally biased region" description="Basic and acidic residues" evidence="13">
    <location>
        <begin position="564"/>
        <end position="580"/>
    </location>
</feature>
<evidence type="ECO:0000256" key="6">
    <source>
        <dbReference type="ARBA" id="ARBA00022833"/>
    </source>
</evidence>
<evidence type="ECO:0000256" key="2">
    <source>
        <dbReference type="ARBA" id="ARBA00005673"/>
    </source>
</evidence>
<dbReference type="STRING" id="105984.A0A427XSA2"/>
<dbReference type="InterPro" id="IPR045886">
    <property type="entry name" value="ThiF/MoeB/HesA"/>
</dbReference>